<reference evidence="6" key="2">
    <citation type="submission" date="2015-07" db="EMBL/GenBank/DDBJ databases">
        <authorList>
            <person name="Noorani M."/>
        </authorList>
    </citation>
    <scope>NUCLEOTIDE SEQUENCE</scope>
    <source>
        <strain evidence="6">Yugu1</strain>
    </source>
</reference>
<organism evidence="6">
    <name type="scientific">Setaria italica</name>
    <name type="common">Foxtail millet</name>
    <name type="synonym">Panicum italicum</name>
    <dbReference type="NCBI Taxonomy" id="4555"/>
    <lineage>
        <taxon>Eukaryota</taxon>
        <taxon>Viridiplantae</taxon>
        <taxon>Streptophyta</taxon>
        <taxon>Embryophyta</taxon>
        <taxon>Tracheophyta</taxon>
        <taxon>Spermatophyta</taxon>
        <taxon>Magnoliopsida</taxon>
        <taxon>Liliopsida</taxon>
        <taxon>Poales</taxon>
        <taxon>Poaceae</taxon>
        <taxon>PACMAD clade</taxon>
        <taxon>Panicoideae</taxon>
        <taxon>Panicodae</taxon>
        <taxon>Paniceae</taxon>
        <taxon>Cenchrinae</taxon>
        <taxon>Setaria</taxon>
    </lineage>
</organism>
<proteinExistence type="predicted"/>
<dbReference type="PANTHER" id="PTHR34397">
    <property type="entry name" value="OS05G0237600 PROTEIN"/>
    <property type="match status" value="1"/>
</dbReference>
<keyword evidence="5" id="KW-0539">Nucleus</keyword>
<keyword evidence="2" id="KW-0805">Transcription regulation</keyword>
<evidence type="ECO:0000256" key="1">
    <source>
        <dbReference type="ARBA" id="ARBA00004123"/>
    </source>
</evidence>
<evidence type="ECO:0000256" key="4">
    <source>
        <dbReference type="ARBA" id="ARBA00023163"/>
    </source>
</evidence>
<dbReference type="PANTHER" id="PTHR34397:SF22">
    <property type="entry name" value="OS05G0237600 PROTEIN"/>
    <property type="match status" value="1"/>
</dbReference>
<dbReference type="OrthoDB" id="695844at2759"/>
<dbReference type="SUPFAM" id="SSF101936">
    <property type="entry name" value="DNA-binding pseudobarrel domain"/>
    <property type="match status" value="1"/>
</dbReference>
<dbReference type="InterPro" id="IPR015300">
    <property type="entry name" value="DNA-bd_pseudobarrel_sf"/>
</dbReference>
<gene>
    <name evidence="6" type="ORF">SETIT_3G257200v2</name>
</gene>
<evidence type="ECO:0000256" key="2">
    <source>
        <dbReference type="ARBA" id="ARBA00023015"/>
    </source>
</evidence>
<dbReference type="GO" id="GO:0003677">
    <property type="term" value="F:DNA binding"/>
    <property type="evidence" value="ECO:0007669"/>
    <property type="project" value="UniProtKB-KW"/>
</dbReference>
<dbReference type="EMBL" id="CM003530">
    <property type="protein sequence ID" value="RCV17900.1"/>
    <property type="molecule type" value="Genomic_DNA"/>
</dbReference>
<dbReference type="AlphaFoldDB" id="A0A368QKV1"/>
<evidence type="ECO:0000313" key="6">
    <source>
        <dbReference type="EMBL" id="RCV17900.1"/>
    </source>
</evidence>
<evidence type="ECO:0008006" key="7">
    <source>
        <dbReference type="Google" id="ProtNLM"/>
    </source>
</evidence>
<protein>
    <recommendedName>
        <fullName evidence="7">TF-B3 domain-containing protein</fullName>
    </recommendedName>
</protein>
<reference evidence="6" key="1">
    <citation type="journal article" date="2012" name="Nat. Biotechnol.">
        <title>Reference genome sequence of the model plant Setaria.</title>
        <authorList>
            <person name="Bennetzen J.L."/>
            <person name="Schmutz J."/>
            <person name="Wang H."/>
            <person name="Percifield R."/>
            <person name="Hawkins J."/>
            <person name="Pontaroli A.C."/>
            <person name="Estep M."/>
            <person name="Feng L."/>
            <person name="Vaughn J.N."/>
            <person name="Grimwood J."/>
            <person name="Jenkins J."/>
            <person name="Barry K."/>
            <person name="Lindquist E."/>
            <person name="Hellsten U."/>
            <person name="Deshpande S."/>
            <person name="Wang X."/>
            <person name="Wu X."/>
            <person name="Mitros T."/>
            <person name="Triplett J."/>
            <person name="Yang X."/>
            <person name="Ye C.Y."/>
            <person name="Mauro-Herrera M."/>
            <person name="Wang L."/>
            <person name="Li P."/>
            <person name="Sharma M."/>
            <person name="Sharma R."/>
            <person name="Ronald P.C."/>
            <person name="Panaud O."/>
            <person name="Kellogg E.A."/>
            <person name="Brutnell T.P."/>
            <person name="Doust A.N."/>
            <person name="Tuskan G.A."/>
            <person name="Rokhsar D."/>
            <person name="Devos K.M."/>
        </authorList>
    </citation>
    <scope>NUCLEOTIDE SEQUENCE [LARGE SCALE GENOMIC DNA]</scope>
    <source>
        <strain evidence="6">Yugu1</strain>
    </source>
</reference>
<evidence type="ECO:0000256" key="3">
    <source>
        <dbReference type="ARBA" id="ARBA00023125"/>
    </source>
</evidence>
<keyword evidence="3" id="KW-0238">DNA-binding</keyword>
<keyword evidence="4" id="KW-0804">Transcription</keyword>
<name>A0A368QKV1_SETIT</name>
<accession>A0A368QKV1</accession>
<dbReference type="Pfam" id="PF03754">
    <property type="entry name" value="At2g31720-like"/>
    <property type="match status" value="1"/>
</dbReference>
<dbReference type="Gene3D" id="2.40.330.10">
    <property type="entry name" value="DNA-binding pseudobarrel domain"/>
    <property type="match status" value="1"/>
</dbReference>
<dbReference type="GO" id="GO:0005634">
    <property type="term" value="C:nucleus"/>
    <property type="evidence" value="ECO:0007669"/>
    <property type="project" value="UniProtKB-SubCell"/>
</dbReference>
<evidence type="ECO:0000256" key="5">
    <source>
        <dbReference type="ARBA" id="ARBA00023242"/>
    </source>
</evidence>
<dbReference type="InterPro" id="IPR005508">
    <property type="entry name" value="At2g31720-like"/>
</dbReference>
<comment type="subcellular location">
    <subcellularLocation>
        <location evidence="1">Nucleus</location>
    </subcellularLocation>
</comment>
<sequence>MDAAGGSLGDDAQLATLRDVLAALGATAPRLVYRKTLHRADVNMSQTRLLIPCRSDDGDASALTAFLTEGEKERVREHHEVREGHLYGIEVPVYDRHGQRFGMRLNWIEASRAYRFSGTGWELFLRDNQLPEAMAAAEEIGWKLEIELWAFRLTELQLRERRADIGDHHPDGVLGVAILIRI</sequence>